<gene>
    <name evidence="1" type="ORF">LY79DRAFT_231880</name>
</gene>
<dbReference type="AlphaFoldDB" id="A0AAD8V563"/>
<dbReference type="GeneID" id="85435925"/>
<name>A0AAD8V563_9PEZI</name>
<organism evidence="1 2">
    <name type="scientific">Colletotrichum navitas</name>
    <dbReference type="NCBI Taxonomy" id="681940"/>
    <lineage>
        <taxon>Eukaryota</taxon>
        <taxon>Fungi</taxon>
        <taxon>Dikarya</taxon>
        <taxon>Ascomycota</taxon>
        <taxon>Pezizomycotina</taxon>
        <taxon>Sordariomycetes</taxon>
        <taxon>Hypocreomycetidae</taxon>
        <taxon>Glomerellales</taxon>
        <taxon>Glomerellaceae</taxon>
        <taxon>Colletotrichum</taxon>
        <taxon>Colletotrichum graminicola species complex</taxon>
    </lineage>
</organism>
<evidence type="ECO:0000313" key="1">
    <source>
        <dbReference type="EMBL" id="KAK1589923.1"/>
    </source>
</evidence>
<keyword evidence="2" id="KW-1185">Reference proteome</keyword>
<protein>
    <submittedName>
        <fullName evidence="1">Uncharacterized protein</fullName>
    </submittedName>
</protein>
<comment type="caution">
    <text evidence="1">The sequence shown here is derived from an EMBL/GenBank/DDBJ whole genome shotgun (WGS) entry which is preliminary data.</text>
</comment>
<proteinExistence type="predicted"/>
<reference evidence="1" key="1">
    <citation type="submission" date="2021-06" db="EMBL/GenBank/DDBJ databases">
        <title>Comparative genomics, transcriptomics and evolutionary studies reveal genomic signatures of adaptation to plant cell wall in hemibiotrophic fungi.</title>
        <authorList>
            <consortium name="DOE Joint Genome Institute"/>
            <person name="Baroncelli R."/>
            <person name="Diaz J.F."/>
            <person name="Benocci T."/>
            <person name="Peng M."/>
            <person name="Battaglia E."/>
            <person name="Haridas S."/>
            <person name="Andreopoulos W."/>
            <person name="Labutti K."/>
            <person name="Pangilinan J."/>
            <person name="Floch G.L."/>
            <person name="Makela M.R."/>
            <person name="Henrissat B."/>
            <person name="Grigoriev I.V."/>
            <person name="Crouch J.A."/>
            <person name="De Vries R.P."/>
            <person name="Sukno S.A."/>
            <person name="Thon M.R."/>
        </authorList>
    </citation>
    <scope>NUCLEOTIDE SEQUENCE</scope>
    <source>
        <strain evidence="1">CBS 125086</strain>
    </source>
</reference>
<evidence type="ECO:0000313" key="2">
    <source>
        <dbReference type="Proteomes" id="UP001230504"/>
    </source>
</evidence>
<accession>A0AAD8V563</accession>
<dbReference type="RefSeq" id="XP_060413456.1">
    <property type="nucleotide sequence ID" value="XM_060551685.1"/>
</dbReference>
<dbReference type="EMBL" id="JAHLJV010000035">
    <property type="protein sequence ID" value="KAK1589923.1"/>
    <property type="molecule type" value="Genomic_DNA"/>
</dbReference>
<dbReference type="Proteomes" id="UP001230504">
    <property type="component" value="Unassembled WGS sequence"/>
</dbReference>
<sequence length="144" mass="17271">MEALTQTNAVPLRREHNLSPLFSGLFFLDFYFGCFDMEKREWQRRMSRVVVMWLEDIRSSGTDLDEYGAAVRKLYLDNAWLHGWRWHLLGGRGPRLVALTSGPMPEDWKLHWDWDWDLEDDEFAAEFWEMLENSPLRIPGRMKY</sequence>